<reference evidence="1 2" key="1">
    <citation type="submission" date="2019-03" db="EMBL/GenBank/DDBJ databases">
        <title>Bradyrhizobium strains diversity isolated from Chamaecrista fasciculata.</title>
        <authorList>
            <person name="Urquiaga M.C.O."/>
            <person name="Hungria M."/>
            <person name="Delamuta J.R.M."/>
        </authorList>
    </citation>
    <scope>NUCLEOTIDE SEQUENCE [LARGE SCALE GENOMIC DNA]</scope>
    <source>
        <strain evidence="1 2">CNPSo 3424</strain>
    </source>
</reference>
<organism evidence="1 2">
    <name type="scientific">Bradyrhizobium frederickii</name>
    <dbReference type="NCBI Taxonomy" id="2560054"/>
    <lineage>
        <taxon>Bacteria</taxon>
        <taxon>Pseudomonadati</taxon>
        <taxon>Pseudomonadota</taxon>
        <taxon>Alphaproteobacteria</taxon>
        <taxon>Hyphomicrobiales</taxon>
        <taxon>Nitrobacteraceae</taxon>
        <taxon>Bradyrhizobium</taxon>
    </lineage>
</organism>
<dbReference type="RefSeq" id="WP_135171276.1">
    <property type="nucleotide sequence ID" value="NZ_SPQU01000020.1"/>
</dbReference>
<evidence type="ECO:0000313" key="1">
    <source>
        <dbReference type="EMBL" id="TFV34595.1"/>
    </source>
</evidence>
<sequence>MKIRTHAESHVVELDDGSQWQIFPGDLATTLSWKPETELHLEPSRDQVSSHVLVNAADRTRVRVIAAGEAWPDGEVKDALKGARVLRVAEVGTEPSRLILL</sequence>
<accession>A0A4Y9KTY2</accession>
<dbReference type="AlphaFoldDB" id="A0A4Y9KTY2"/>
<dbReference type="OrthoDB" id="8245431at2"/>
<gene>
    <name evidence="1" type="ORF">E4K66_31020</name>
</gene>
<name>A0A4Y9KTY2_9BRAD</name>
<dbReference type="EMBL" id="SPQU01000020">
    <property type="protein sequence ID" value="TFV34595.1"/>
    <property type="molecule type" value="Genomic_DNA"/>
</dbReference>
<comment type="caution">
    <text evidence="1">The sequence shown here is derived from an EMBL/GenBank/DDBJ whole genome shotgun (WGS) entry which is preliminary data.</text>
</comment>
<keyword evidence="2" id="KW-1185">Reference proteome</keyword>
<proteinExistence type="predicted"/>
<evidence type="ECO:0000313" key="2">
    <source>
        <dbReference type="Proteomes" id="UP000298225"/>
    </source>
</evidence>
<dbReference type="Proteomes" id="UP000298225">
    <property type="component" value="Unassembled WGS sequence"/>
</dbReference>
<protein>
    <submittedName>
        <fullName evidence="1">Uncharacterized protein</fullName>
    </submittedName>
</protein>